<dbReference type="Proteomes" id="UP000823641">
    <property type="component" value="Unassembled WGS sequence"/>
</dbReference>
<name>A0A9D9HSU6_9BACT</name>
<feature type="domain" description="Smr" evidence="1">
    <location>
        <begin position="299"/>
        <end position="352"/>
    </location>
</feature>
<reference evidence="2" key="1">
    <citation type="submission" date="2020-10" db="EMBL/GenBank/DDBJ databases">
        <authorList>
            <person name="Gilroy R."/>
        </authorList>
    </citation>
    <scope>NUCLEOTIDE SEQUENCE</scope>
    <source>
        <strain evidence="2">G3-3990</strain>
    </source>
</reference>
<dbReference type="AlphaFoldDB" id="A0A9D9HSU6"/>
<reference evidence="2" key="2">
    <citation type="journal article" date="2021" name="PeerJ">
        <title>Extensive microbial diversity within the chicken gut microbiome revealed by metagenomics and culture.</title>
        <authorList>
            <person name="Gilroy R."/>
            <person name="Ravi A."/>
            <person name="Getino M."/>
            <person name="Pursley I."/>
            <person name="Horton D.L."/>
            <person name="Alikhan N.F."/>
            <person name="Baker D."/>
            <person name="Gharbi K."/>
            <person name="Hall N."/>
            <person name="Watson M."/>
            <person name="Adriaenssens E.M."/>
            <person name="Foster-Nyarko E."/>
            <person name="Jarju S."/>
            <person name="Secka A."/>
            <person name="Antonio M."/>
            <person name="Oren A."/>
            <person name="Chaudhuri R.R."/>
            <person name="La Ragione R."/>
            <person name="Hildebrand F."/>
            <person name="Pallen M.J."/>
        </authorList>
    </citation>
    <scope>NUCLEOTIDE SEQUENCE</scope>
    <source>
        <strain evidence="2">G3-3990</strain>
    </source>
</reference>
<dbReference type="PROSITE" id="PS50828">
    <property type="entry name" value="SMR"/>
    <property type="match status" value="1"/>
</dbReference>
<evidence type="ECO:0000259" key="1">
    <source>
        <dbReference type="PROSITE" id="PS50828"/>
    </source>
</evidence>
<dbReference type="EMBL" id="JADIMG010000033">
    <property type="protein sequence ID" value="MBO8459312.1"/>
    <property type="molecule type" value="Genomic_DNA"/>
</dbReference>
<dbReference type="InterPro" id="IPR002625">
    <property type="entry name" value="Smr_dom"/>
</dbReference>
<dbReference type="InterPro" id="IPR036063">
    <property type="entry name" value="Smr_dom_sf"/>
</dbReference>
<dbReference type="InterPro" id="IPR018598">
    <property type="entry name" value="DUF2027"/>
</dbReference>
<dbReference type="SUPFAM" id="SSF158949">
    <property type="entry name" value="Smr-associated domain-like"/>
    <property type="match status" value="1"/>
</dbReference>
<evidence type="ECO:0000313" key="2">
    <source>
        <dbReference type="EMBL" id="MBO8459312.1"/>
    </source>
</evidence>
<gene>
    <name evidence="2" type="ORF">IAA73_03125</name>
</gene>
<dbReference type="Gene3D" id="2.60.40.1600">
    <property type="entry name" value="Smr-associated-like"/>
    <property type="match status" value="1"/>
</dbReference>
<dbReference type="Pfam" id="PF01713">
    <property type="entry name" value="Smr"/>
    <property type="match status" value="1"/>
</dbReference>
<organism evidence="2 3">
    <name type="scientific">Candidatus Gallipaludibacter merdavium</name>
    <dbReference type="NCBI Taxonomy" id="2840839"/>
    <lineage>
        <taxon>Bacteria</taxon>
        <taxon>Pseudomonadati</taxon>
        <taxon>Bacteroidota</taxon>
        <taxon>Bacteroidia</taxon>
        <taxon>Bacteroidales</taxon>
        <taxon>Candidatus Gallipaludibacter</taxon>
    </lineage>
</organism>
<evidence type="ECO:0000313" key="3">
    <source>
        <dbReference type="Proteomes" id="UP000823641"/>
    </source>
</evidence>
<dbReference type="InterPro" id="IPR036781">
    <property type="entry name" value="Smr_assoc-like_sf"/>
</dbReference>
<proteinExistence type="predicted"/>
<accession>A0A9D9HSU6</accession>
<comment type="caution">
    <text evidence="2">The sequence shown here is derived from an EMBL/GenBank/DDBJ whole genome shotgun (WGS) entry which is preliminary data.</text>
</comment>
<dbReference type="Pfam" id="PF09640">
    <property type="entry name" value="DUF2027"/>
    <property type="match status" value="1"/>
</dbReference>
<dbReference type="Gene3D" id="3.30.1370.110">
    <property type="match status" value="1"/>
</dbReference>
<sequence>MKKLNIGDNVRFLNEVGGGTIVKIDEQTKMVYVQDADGFEIPVLPQECVVVNNVKENNFPTAKEEAPLQTTPPLPNNISEKKVLQIIETPEGEDLNVVLAFIPCNIKTLQTTNYDCYIINDSNYQLFYNIASVSGTKAHSLANGQIEPNMQEQIATITKDELNDWEKIRTQVIPFKLEKSYELQNAIDCTIKINPTKFYKLHCFNESVYFDTPSIEYNLAIEANKNKLEDIKPEAIKEAMMEKETKQPVKRPIAPNNKKEIIEVDLHINQLLDNTNGLKPGDMLNYQMEVFHKTLAEHKKDKGQKIVFIHGKGEGVLRKEIEKALKNKYKSYTFQDASFREYGYGATLVTIK</sequence>
<protein>
    <submittedName>
        <fullName evidence="2">DUF2027 domain-containing protein</fullName>
    </submittedName>
</protein>